<accession>A0A820SJT2</accession>
<gene>
    <name evidence="1" type="ORF">OXD698_LOCUS54573</name>
</gene>
<evidence type="ECO:0000313" key="2">
    <source>
        <dbReference type="Proteomes" id="UP000663844"/>
    </source>
</evidence>
<name>A0A820SJT2_9BILA</name>
<comment type="caution">
    <text evidence="1">The sequence shown here is derived from an EMBL/GenBank/DDBJ whole genome shotgun (WGS) entry which is preliminary data.</text>
</comment>
<dbReference type="EMBL" id="CAJOAZ010033346">
    <property type="protein sequence ID" value="CAF4454064.1"/>
    <property type="molecule type" value="Genomic_DNA"/>
</dbReference>
<protein>
    <submittedName>
        <fullName evidence="1">Uncharacterized protein</fullName>
    </submittedName>
</protein>
<evidence type="ECO:0000313" key="1">
    <source>
        <dbReference type="EMBL" id="CAF4454064.1"/>
    </source>
</evidence>
<proteinExistence type="predicted"/>
<sequence length="112" mass="12961">MTDEIPCRRLSICRQLSDVLKSKRKSYNESHSSTSKFSWNCTLSTIDSPINEQSNISFDDPKVNGRLIKQKSISYDDVVFLASEQNITTNQTKQYGAFFSYLKQIDCRIFLF</sequence>
<organism evidence="1 2">
    <name type="scientific">Adineta steineri</name>
    <dbReference type="NCBI Taxonomy" id="433720"/>
    <lineage>
        <taxon>Eukaryota</taxon>
        <taxon>Metazoa</taxon>
        <taxon>Spiralia</taxon>
        <taxon>Gnathifera</taxon>
        <taxon>Rotifera</taxon>
        <taxon>Eurotatoria</taxon>
        <taxon>Bdelloidea</taxon>
        <taxon>Adinetida</taxon>
        <taxon>Adinetidae</taxon>
        <taxon>Adineta</taxon>
    </lineage>
</organism>
<dbReference type="Proteomes" id="UP000663844">
    <property type="component" value="Unassembled WGS sequence"/>
</dbReference>
<dbReference type="AlphaFoldDB" id="A0A820SJT2"/>
<reference evidence="1" key="1">
    <citation type="submission" date="2021-02" db="EMBL/GenBank/DDBJ databases">
        <authorList>
            <person name="Nowell W R."/>
        </authorList>
    </citation>
    <scope>NUCLEOTIDE SEQUENCE</scope>
</reference>